<evidence type="ECO:0000313" key="3">
    <source>
        <dbReference type="Proteomes" id="UP001152797"/>
    </source>
</evidence>
<reference evidence="1" key="1">
    <citation type="submission" date="2022-10" db="EMBL/GenBank/DDBJ databases">
        <authorList>
            <person name="Chen Y."/>
            <person name="Dougan E. K."/>
            <person name="Chan C."/>
            <person name="Rhodes N."/>
            <person name="Thang M."/>
        </authorList>
    </citation>
    <scope>NUCLEOTIDE SEQUENCE</scope>
</reference>
<dbReference type="EMBL" id="CAMXCT020000354">
    <property type="protein sequence ID" value="CAL1130983.1"/>
    <property type="molecule type" value="Genomic_DNA"/>
</dbReference>
<protein>
    <submittedName>
        <fullName evidence="2">C3H1-type domain-containing protein</fullName>
    </submittedName>
</protein>
<dbReference type="OrthoDB" id="442777at2759"/>
<comment type="caution">
    <text evidence="1">The sequence shown here is derived from an EMBL/GenBank/DDBJ whole genome shotgun (WGS) entry which is preliminary data.</text>
</comment>
<gene>
    <name evidence="1" type="ORF">C1SCF055_LOCUS5738</name>
</gene>
<evidence type="ECO:0000313" key="2">
    <source>
        <dbReference type="EMBL" id="CAL4764920.1"/>
    </source>
</evidence>
<sequence>MAMAQEEIHVALHEESQAPTIGHSGIPEPAELETQLALQSDWVQKNIKHLLYQEYARSFKNVVGQWAVFREIMSNLVAVNQSPEAEAFWQLVREIHPTRMASSKKLADSIDKETSELKELITNQDFTRRFGAKATDGAQKYKELQPKLLKLWSKYEEEAAKCEAAGKVSQDLLTQTEQHRDRWFWFLDFLGKSAAVGSASLFFGSATSIGYLYHLYQAKAAAMGLAKAKYAAAKKALAGKSVTVHVAAAEAKAAQAVAAHDAAAVTSGNHALQAASGTEVARCGTGHVSSRFTIADAASAAAGAAHSAMSGAAAEAASALSNINSQPVV</sequence>
<proteinExistence type="predicted"/>
<keyword evidence="3" id="KW-1185">Reference proteome</keyword>
<dbReference type="EMBL" id="CAMXCT010000354">
    <property type="protein sequence ID" value="CAI3977608.1"/>
    <property type="molecule type" value="Genomic_DNA"/>
</dbReference>
<name>A0A9P1BQJ3_9DINO</name>
<reference evidence="2 3" key="2">
    <citation type="submission" date="2024-05" db="EMBL/GenBank/DDBJ databases">
        <authorList>
            <person name="Chen Y."/>
            <person name="Shah S."/>
            <person name="Dougan E. K."/>
            <person name="Thang M."/>
            <person name="Chan C."/>
        </authorList>
    </citation>
    <scope>NUCLEOTIDE SEQUENCE [LARGE SCALE GENOMIC DNA]</scope>
</reference>
<dbReference type="EMBL" id="CAMXCT030000354">
    <property type="protein sequence ID" value="CAL4764920.1"/>
    <property type="molecule type" value="Genomic_DNA"/>
</dbReference>
<evidence type="ECO:0000313" key="1">
    <source>
        <dbReference type="EMBL" id="CAI3977608.1"/>
    </source>
</evidence>
<dbReference type="AlphaFoldDB" id="A0A9P1BQJ3"/>
<dbReference type="Proteomes" id="UP001152797">
    <property type="component" value="Unassembled WGS sequence"/>
</dbReference>
<organism evidence="1">
    <name type="scientific">Cladocopium goreaui</name>
    <dbReference type="NCBI Taxonomy" id="2562237"/>
    <lineage>
        <taxon>Eukaryota</taxon>
        <taxon>Sar</taxon>
        <taxon>Alveolata</taxon>
        <taxon>Dinophyceae</taxon>
        <taxon>Suessiales</taxon>
        <taxon>Symbiodiniaceae</taxon>
        <taxon>Cladocopium</taxon>
    </lineage>
</organism>
<accession>A0A9P1BQJ3</accession>